<dbReference type="Proteomes" id="UP000198773">
    <property type="component" value="Unassembled WGS sequence"/>
</dbReference>
<dbReference type="Gene3D" id="3.60.20.10">
    <property type="entry name" value="Glutamine Phosphoribosylpyrophosphate, subunit 1, domain 1"/>
    <property type="match status" value="1"/>
</dbReference>
<comment type="cofactor">
    <cofactor evidence="6">
        <name>Ca(2+)</name>
        <dbReference type="ChEBI" id="CHEBI:29108"/>
    </cofactor>
    <text evidence="6">Binds 1 Ca(2+) ion per dimer.</text>
</comment>
<evidence type="ECO:0000256" key="3">
    <source>
        <dbReference type="ARBA" id="ARBA00023145"/>
    </source>
</evidence>
<evidence type="ECO:0000256" key="2">
    <source>
        <dbReference type="ARBA" id="ARBA00022801"/>
    </source>
</evidence>
<dbReference type="SUPFAM" id="SSF56235">
    <property type="entry name" value="N-terminal nucleophile aminohydrolases (Ntn hydrolases)"/>
    <property type="match status" value="1"/>
</dbReference>
<dbReference type="GO" id="GO:0046872">
    <property type="term" value="F:metal ion binding"/>
    <property type="evidence" value="ECO:0007669"/>
    <property type="project" value="UniProtKB-KW"/>
</dbReference>
<proteinExistence type="inferred from homology"/>
<keyword evidence="8" id="KW-1185">Reference proteome</keyword>
<dbReference type="Pfam" id="PF01804">
    <property type="entry name" value="Penicil_amidase"/>
    <property type="match status" value="1"/>
</dbReference>
<feature type="active site" description="Nucleophile" evidence="5">
    <location>
        <position position="254"/>
    </location>
</feature>
<evidence type="ECO:0000256" key="5">
    <source>
        <dbReference type="PIRSR" id="PIRSR001227-1"/>
    </source>
</evidence>
<dbReference type="InterPro" id="IPR043146">
    <property type="entry name" value="Penicillin_amidase_N_B-knob"/>
</dbReference>
<accession>A0A1H3X3G5</accession>
<dbReference type="STRING" id="152573.SAMN04488051_10160"/>
<keyword evidence="6" id="KW-0479">Metal-binding</keyword>
<feature type="binding site" evidence="6">
    <location>
        <position position="333"/>
    </location>
    <ligand>
        <name>Ca(2+)</name>
        <dbReference type="ChEBI" id="CHEBI:29108"/>
    </ligand>
</feature>
<evidence type="ECO:0000256" key="6">
    <source>
        <dbReference type="PIRSR" id="PIRSR001227-2"/>
    </source>
</evidence>
<dbReference type="PANTHER" id="PTHR34218">
    <property type="entry name" value="PEPTIDASE S45 PENICILLIN AMIDASE"/>
    <property type="match status" value="1"/>
</dbReference>
<keyword evidence="2" id="KW-0378">Hydrolase</keyword>
<evidence type="ECO:0000256" key="4">
    <source>
        <dbReference type="ARBA" id="ARBA00038735"/>
    </source>
</evidence>
<dbReference type="InterPro" id="IPR029055">
    <property type="entry name" value="Ntn_hydrolases_N"/>
</dbReference>
<comment type="similarity">
    <text evidence="1">Belongs to the peptidase S45 family.</text>
</comment>
<feature type="binding site" evidence="6">
    <location>
        <position position="186"/>
    </location>
    <ligand>
        <name>Ca(2+)</name>
        <dbReference type="ChEBI" id="CHEBI:29108"/>
    </ligand>
</feature>
<dbReference type="GO" id="GO:0017000">
    <property type="term" value="P:antibiotic biosynthetic process"/>
    <property type="evidence" value="ECO:0007669"/>
    <property type="project" value="InterPro"/>
</dbReference>
<sequence>MRWLKWMLGGLLLLVLIAMMTAYLLLRASLPQYQGEVLVRVADEVLISRDHTGFVQIQAQTRQDAAYALGFVHAQERFFQMDLLRRNAAGELSALFGPLALSADLELRQHRFRNRAGDILMQLPLPELQLLTAYSQGVNDGLQQLTVRPFEYFLLQAKPEPWREEDSLLTIFSMYLELQRGHGFDELAMDALAKAIPEDWLAFLQQHHEQYQAAIDGSTKPAVPMPLSPYPEMLRQQATACRDCSIKDSVDIGSNNFAVAGALTEHGSAILADDMHLGIQVPATWYKADLHWSSDHGSERVTGLTLPGAPSMVVGSNGHIAWGFTNSTADWHDVIALQLSEDGDQYFTPDGWQDFIWYDEVIEVKGQAATQLRLKETQWGPLLPAAPGQPRYALRWVAYDSEAVNMQLMQLETARTVQEALSIAPMAGIPAQNLLVADSMGQIGWGLMGPIPKRQVTDWDTPQDWSSGDNSWLGYLAADEHPKLINPELHRLWSANARVVGGSSYQLLGNGGYDMGARGWQIQQRLMAKTQFTEQDLHAIQLDHQAKMLRPWRQLLLEQLSPEFIQQHQLQSYQQEVAASSDYAATDAIGYTLVRAFRLKTLQLMFAPLSAYLESEGFYSYQLKYPLAAPGWQMLQQRRNDTLPAAFGSWDDLLQAAVLQSYAELTVEQQTLNELSWGQQNRARFRHPLANAVPLLGRYLNMPADQLAGDSHMPRVQRPGFGQSQRMVVAPGFEQLGILTIPTGQSGHPLSPFYRADHHYWLHEQELAFLPGPEKYSLLLRPAH</sequence>
<dbReference type="Gene3D" id="2.30.120.10">
    <property type="match status" value="1"/>
</dbReference>
<dbReference type="PIRSF" id="PIRSF001227">
    <property type="entry name" value="Pen_acylase"/>
    <property type="match status" value="1"/>
</dbReference>
<evidence type="ECO:0000313" key="7">
    <source>
        <dbReference type="EMBL" id="SDZ93174.1"/>
    </source>
</evidence>
<dbReference type="AlphaFoldDB" id="A0A1H3X3G5"/>
<name>A0A1H3X3G5_ALKAM</name>
<evidence type="ECO:0000256" key="1">
    <source>
        <dbReference type="ARBA" id="ARBA00006586"/>
    </source>
</evidence>
<comment type="subunit">
    <text evidence="4">Heterodimer of an alpha subunit and a beta subunit processed from the same precursor.</text>
</comment>
<dbReference type="GO" id="GO:0016811">
    <property type="term" value="F:hydrolase activity, acting on carbon-nitrogen (but not peptide) bonds, in linear amides"/>
    <property type="evidence" value="ECO:0007669"/>
    <property type="project" value="InterPro"/>
</dbReference>
<dbReference type="InterPro" id="IPR023343">
    <property type="entry name" value="Penicillin_amidase_dom1"/>
</dbReference>
<dbReference type="RefSeq" id="WP_091337811.1">
    <property type="nucleotide sequence ID" value="NZ_FNRM01000001.1"/>
</dbReference>
<evidence type="ECO:0000313" key="8">
    <source>
        <dbReference type="Proteomes" id="UP000198773"/>
    </source>
</evidence>
<dbReference type="InterPro" id="IPR043147">
    <property type="entry name" value="Penicillin_amidase_A-knob"/>
</dbReference>
<feature type="binding site" evidence="6">
    <location>
        <position position="330"/>
    </location>
    <ligand>
        <name>Ca(2+)</name>
        <dbReference type="ChEBI" id="CHEBI:29108"/>
    </ligand>
</feature>
<protein>
    <submittedName>
        <fullName evidence="7">Penicillin amidase</fullName>
    </submittedName>
</protein>
<dbReference type="PANTHER" id="PTHR34218:SF4">
    <property type="entry name" value="ACYL-HOMOSERINE LACTONE ACYLASE QUIP"/>
    <property type="match status" value="1"/>
</dbReference>
<dbReference type="Gene3D" id="1.10.1400.10">
    <property type="match status" value="1"/>
</dbReference>
<dbReference type="EMBL" id="FNRM01000001">
    <property type="protein sequence ID" value="SDZ93174.1"/>
    <property type="molecule type" value="Genomic_DNA"/>
</dbReference>
<reference evidence="7 8" key="1">
    <citation type="submission" date="2016-10" db="EMBL/GenBank/DDBJ databases">
        <authorList>
            <person name="de Groot N.N."/>
        </authorList>
    </citation>
    <scope>NUCLEOTIDE SEQUENCE [LARGE SCALE GENOMIC DNA]</scope>
    <source>
        <strain evidence="7 8">CGMCC 1.3430</strain>
    </source>
</reference>
<dbReference type="CDD" id="cd03747">
    <property type="entry name" value="Ntn_PGA_like"/>
    <property type="match status" value="1"/>
</dbReference>
<keyword evidence="3" id="KW-0865">Zymogen</keyword>
<dbReference type="InterPro" id="IPR014395">
    <property type="entry name" value="Pen/GL7ACA/AHL_acylase"/>
</dbReference>
<keyword evidence="6" id="KW-0106">Calcium</keyword>
<organism evidence="7 8">
    <name type="scientific">Alkalimonas amylolytica</name>
    <dbReference type="NCBI Taxonomy" id="152573"/>
    <lineage>
        <taxon>Bacteria</taxon>
        <taxon>Pseudomonadati</taxon>
        <taxon>Pseudomonadota</taxon>
        <taxon>Gammaproteobacteria</taxon>
        <taxon>Alkalimonas</taxon>
    </lineage>
</organism>
<gene>
    <name evidence="7" type="ORF">SAMN04488051_10160</name>
</gene>
<dbReference type="OrthoDB" id="9760084at2"/>
<dbReference type="Gene3D" id="1.10.439.10">
    <property type="entry name" value="Penicillin Amidohydrolase, domain 1"/>
    <property type="match status" value="1"/>
</dbReference>
<dbReference type="InterPro" id="IPR002692">
    <property type="entry name" value="S45"/>
</dbReference>